<dbReference type="InterPro" id="IPR029001">
    <property type="entry name" value="ITPase-like_fam"/>
</dbReference>
<dbReference type="Pfam" id="PF02545">
    <property type="entry name" value="Maf"/>
    <property type="match status" value="1"/>
</dbReference>
<protein>
    <recommendedName>
        <fullName evidence="5">Nucleoside triphosphate pyrophosphatase</fullName>
        <ecNumber evidence="5">3.6.1.9</ecNumber>
    </recommendedName>
    <alternativeName>
        <fullName evidence="5">Nucleotide pyrophosphatase</fullName>
        <shortName evidence="5">Nucleotide PPase</shortName>
    </alternativeName>
</protein>
<keyword evidence="4 5" id="KW-0546">Nucleotide metabolism</keyword>
<keyword evidence="3 5" id="KW-0378">Hydrolase</keyword>
<sequence>MSEVGETPDCQALRLAKQKAAAVAPRFPDRLIVGSDQIAVLDGKQLVKPMTRDNAIRQLCAASGRRVEVYTAVCVLHAATGEMKAEIDRCLVHFRKLSREEIERYVDRDQPLDCAGGFKSEGLGIVLFEKFEGDDPNALVGLPLLRLARLLGSFGVQVI</sequence>
<comment type="subcellular location">
    <subcellularLocation>
        <location evidence="1 5">Cytoplasm</location>
    </subcellularLocation>
</comment>
<dbReference type="GO" id="GO:0005737">
    <property type="term" value="C:cytoplasm"/>
    <property type="evidence" value="ECO:0007669"/>
    <property type="project" value="UniProtKB-SubCell"/>
</dbReference>
<comment type="caution">
    <text evidence="5">Lacks conserved residue(s) required for the propagation of feature annotation.</text>
</comment>
<dbReference type="SUPFAM" id="SSF52972">
    <property type="entry name" value="ITPase-like"/>
    <property type="match status" value="1"/>
</dbReference>
<dbReference type="PANTHER" id="PTHR43213:SF10">
    <property type="entry name" value="7-METHYL-GTP PYROPHOSPHATASE"/>
    <property type="match status" value="1"/>
</dbReference>
<evidence type="ECO:0000313" key="6">
    <source>
        <dbReference type="EMBL" id="BBA36639.1"/>
    </source>
</evidence>
<name>A0A250L2E3_9GAMM</name>
<dbReference type="EMBL" id="AP017928">
    <property type="protein sequence ID" value="BBA36639.1"/>
    <property type="molecule type" value="Genomic_DNA"/>
</dbReference>
<dbReference type="NCBIfam" id="TIGR00172">
    <property type="entry name" value="maf"/>
    <property type="match status" value="1"/>
</dbReference>
<comment type="function">
    <text evidence="5">Nucleoside triphosphate pyrophosphatase. May have a dual role in cell division arrest and in preventing the incorporation of modified nucleotides into cellular nucleic acids.</text>
</comment>
<comment type="cofactor">
    <cofactor evidence="5">
        <name>a divalent metal cation</name>
        <dbReference type="ChEBI" id="CHEBI:60240"/>
    </cofactor>
</comment>
<evidence type="ECO:0000256" key="5">
    <source>
        <dbReference type="HAMAP-Rule" id="MF_00528"/>
    </source>
</evidence>
<feature type="active site" description="Proton acceptor" evidence="5">
    <location>
        <position position="36"/>
    </location>
</feature>
<dbReference type="GO" id="GO:0009117">
    <property type="term" value="P:nucleotide metabolic process"/>
    <property type="evidence" value="ECO:0007669"/>
    <property type="project" value="UniProtKB-KW"/>
</dbReference>
<organism evidence="6 7">
    <name type="scientific">Methylocaldum marinum</name>
    <dbReference type="NCBI Taxonomy" id="1432792"/>
    <lineage>
        <taxon>Bacteria</taxon>
        <taxon>Pseudomonadati</taxon>
        <taxon>Pseudomonadota</taxon>
        <taxon>Gammaproteobacteria</taxon>
        <taxon>Methylococcales</taxon>
        <taxon>Methylococcaceae</taxon>
        <taxon>Methylocaldum</taxon>
    </lineage>
</organism>
<evidence type="ECO:0000256" key="4">
    <source>
        <dbReference type="ARBA" id="ARBA00023080"/>
    </source>
</evidence>
<dbReference type="Proteomes" id="UP000266313">
    <property type="component" value="Chromosome"/>
</dbReference>
<comment type="catalytic activity">
    <reaction evidence="5">
        <text>a 2'-deoxyribonucleoside 5'-triphosphate + H2O = a 2'-deoxyribonucleoside 5'-phosphate + diphosphate + H(+)</text>
        <dbReference type="Rhea" id="RHEA:44644"/>
        <dbReference type="ChEBI" id="CHEBI:15377"/>
        <dbReference type="ChEBI" id="CHEBI:15378"/>
        <dbReference type="ChEBI" id="CHEBI:33019"/>
        <dbReference type="ChEBI" id="CHEBI:61560"/>
        <dbReference type="ChEBI" id="CHEBI:65317"/>
        <dbReference type="EC" id="3.6.1.9"/>
    </reaction>
</comment>
<evidence type="ECO:0000256" key="1">
    <source>
        <dbReference type="ARBA" id="ARBA00004496"/>
    </source>
</evidence>
<dbReference type="CDD" id="cd00555">
    <property type="entry name" value="Maf"/>
    <property type="match status" value="1"/>
</dbReference>
<proteinExistence type="inferred from homology"/>
<accession>A0A250L2E3</accession>
<dbReference type="GO" id="GO:0047429">
    <property type="term" value="F:nucleoside triphosphate diphosphatase activity"/>
    <property type="evidence" value="ECO:0007669"/>
    <property type="project" value="UniProtKB-EC"/>
</dbReference>
<gene>
    <name evidence="6" type="ORF">sS8_4715</name>
</gene>
<reference evidence="6 7" key="1">
    <citation type="submission" date="2016-12" db="EMBL/GenBank/DDBJ databases">
        <title>Genome sequencing of Methylocaldum marinum.</title>
        <authorList>
            <person name="Takeuchi M."/>
            <person name="Kamagata Y."/>
            <person name="Hiraoka S."/>
            <person name="Oshima K."/>
            <person name="Hattori M."/>
            <person name="Iwasaki W."/>
        </authorList>
    </citation>
    <scope>NUCLEOTIDE SEQUENCE [LARGE SCALE GENOMIC DNA]</scope>
    <source>
        <strain evidence="6 7">S8</strain>
    </source>
</reference>
<evidence type="ECO:0000313" key="7">
    <source>
        <dbReference type="Proteomes" id="UP000266313"/>
    </source>
</evidence>
<dbReference type="EC" id="3.6.1.9" evidence="5"/>
<comment type="similarity">
    <text evidence="5">Belongs to the Maf family.</text>
</comment>
<keyword evidence="7" id="KW-1185">Reference proteome</keyword>
<dbReference type="InterPro" id="IPR003697">
    <property type="entry name" value="Maf-like"/>
</dbReference>
<dbReference type="KEGG" id="mmai:sS8_4715"/>
<evidence type="ECO:0000256" key="3">
    <source>
        <dbReference type="ARBA" id="ARBA00022801"/>
    </source>
</evidence>
<dbReference type="AlphaFoldDB" id="A0A250L2E3"/>
<keyword evidence="2 5" id="KW-0963">Cytoplasm</keyword>
<dbReference type="HAMAP" id="MF_00528">
    <property type="entry name" value="Maf"/>
    <property type="match status" value="1"/>
</dbReference>
<evidence type="ECO:0000256" key="2">
    <source>
        <dbReference type="ARBA" id="ARBA00022490"/>
    </source>
</evidence>
<dbReference type="PIRSF" id="PIRSF006305">
    <property type="entry name" value="Maf"/>
    <property type="match status" value="1"/>
</dbReference>
<dbReference type="Gene3D" id="3.90.950.10">
    <property type="match status" value="1"/>
</dbReference>
<comment type="catalytic activity">
    <reaction evidence="5">
        <text>a ribonucleoside 5'-triphosphate + H2O = a ribonucleoside 5'-phosphate + diphosphate + H(+)</text>
        <dbReference type="Rhea" id="RHEA:23996"/>
        <dbReference type="ChEBI" id="CHEBI:15377"/>
        <dbReference type="ChEBI" id="CHEBI:15378"/>
        <dbReference type="ChEBI" id="CHEBI:33019"/>
        <dbReference type="ChEBI" id="CHEBI:58043"/>
        <dbReference type="ChEBI" id="CHEBI:61557"/>
        <dbReference type="EC" id="3.6.1.9"/>
    </reaction>
</comment>
<dbReference type="PANTHER" id="PTHR43213">
    <property type="entry name" value="BIFUNCTIONAL DTTP/UTP PYROPHOSPHATASE/METHYLTRANSFERASE PROTEIN-RELATED"/>
    <property type="match status" value="1"/>
</dbReference>